<dbReference type="InterPro" id="IPR000794">
    <property type="entry name" value="Beta-ketoacyl_synthase"/>
</dbReference>
<feature type="domain" description="Beta-ketoacyl synthase-like N-terminal" evidence="2">
    <location>
        <begin position="4"/>
        <end position="94"/>
    </location>
</feature>
<keyword evidence="1" id="KW-0808">Transferase</keyword>
<dbReference type="Proteomes" id="UP001500542">
    <property type="component" value="Unassembled WGS sequence"/>
</dbReference>
<dbReference type="InterPro" id="IPR016039">
    <property type="entry name" value="Thiolase-like"/>
</dbReference>
<protein>
    <recommendedName>
        <fullName evidence="2">Beta-ketoacyl synthase-like N-terminal domain-containing protein</fullName>
    </recommendedName>
</protein>
<dbReference type="Gene3D" id="3.40.47.10">
    <property type="match status" value="1"/>
</dbReference>
<keyword evidence="4" id="KW-1185">Reference proteome</keyword>
<dbReference type="Pfam" id="PF00109">
    <property type="entry name" value="ketoacyl-synt"/>
    <property type="match status" value="1"/>
</dbReference>
<evidence type="ECO:0000259" key="2">
    <source>
        <dbReference type="Pfam" id="PF00109"/>
    </source>
</evidence>
<dbReference type="RefSeq" id="WP_343971020.1">
    <property type="nucleotide sequence ID" value="NZ_BAAAHK010000008.1"/>
</dbReference>
<dbReference type="EMBL" id="BAAAHK010000008">
    <property type="protein sequence ID" value="GAA0943413.1"/>
    <property type="molecule type" value="Genomic_DNA"/>
</dbReference>
<dbReference type="SUPFAM" id="SSF53901">
    <property type="entry name" value="Thiolase-like"/>
    <property type="match status" value="1"/>
</dbReference>
<dbReference type="InterPro" id="IPR014030">
    <property type="entry name" value="Ketoacyl_synth_N"/>
</dbReference>
<dbReference type="PANTHER" id="PTHR11712">
    <property type="entry name" value="POLYKETIDE SYNTHASE-RELATED"/>
    <property type="match status" value="1"/>
</dbReference>
<sequence length="103" mass="11222">MADRRVVVTGMGAITPLGLTPAAVFDNLMQGRTGVAATTRFDMARCPVKHSGEIRDFDPTRHGITARDLRTLDRCQQYVLAAAQDALADAGLDLPQREITARR</sequence>
<proteinExistence type="predicted"/>
<evidence type="ECO:0000313" key="3">
    <source>
        <dbReference type="EMBL" id="GAA0943413.1"/>
    </source>
</evidence>
<reference evidence="3 4" key="1">
    <citation type="journal article" date="2019" name="Int. J. Syst. Evol. Microbiol.">
        <title>The Global Catalogue of Microorganisms (GCM) 10K type strain sequencing project: providing services to taxonomists for standard genome sequencing and annotation.</title>
        <authorList>
            <consortium name="The Broad Institute Genomics Platform"/>
            <consortium name="The Broad Institute Genome Sequencing Center for Infectious Disease"/>
            <person name="Wu L."/>
            <person name="Ma J."/>
        </authorList>
    </citation>
    <scope>NUCLEOTIDE SEQUENCE [LARGE SCALE GENOMIC DNA]</scope>
    <source>
        <strain evidence="3 4">JCM 10977</strain>
    </source>
</reference>
<organism evidence="3 4">
    <name type="scientific">Kribbella koreensis</name>
    <dbReference type="NCBI Taxonomy" id="57909"/>
    <lineage>
        <taxon>Bacteria</taxon>
        <taxon>Bacillati</taxon>
        <taxon>Actinomycetota</taxon>
        <taxon>Actinomycetes</taxon>
        <taxon>Propionibacteriales</taxon>
        <taxon>Kribbellaceae</taxon>
        <taxon>Kribbella</taxon>
    </lineage>
</organism>
<comment type="caution">
    <text evidence="3">The sequence shown here is derived from an EMBL/GenBank/DDBJ whole genome shotgun (WGS) entry which is preliminary data.</text>
</comment>
<evidence type="ECO:0000313" key="4">
    <source>
        <dbReference type="Proteomes" id="UP001500542"/>
    </source>
</evidence>
<evidence type="ECO:0000256" key="1">
    <source>
        <dbReference type="ARBA" id="ARBA00022679"/>
    </source>
</evidence>
<dbReference type="PANTHER" id="PTHR11712:SF336">
    <property type="entry name" value="3-OXOACYL-[ACYL-CARRIER-PROTEIN] SYNTHASE, MITOCHONDRIAL"/>
    <property type="match status" value="1"/>
</dbReference>
<name>A0ABN1QJJ8_9ACTN</name>
<gene>
    <name evidence="3" type="ORF">GCM10009554_36620</name>
</gene>
<accession>A0ABN1QJJ8</accession>